<reference evidence="1" key="2">
    <citation type="journal article" date="2015" name="Data Brief">
        <title>Shoot transcriptome of the giant reed, Arundo donax.</title>
        <authorList>
            <person name="Barrero R.A."/>
            <person name="Guerrero F.D."/>
            <person name="Moolhuijzen P."/>
            <person name="Goolsby J.A."/>
            <person name="Tidwell J."/>
            <person name="Bellgard S.E."/>
            <person name="Bellgard M.I."/>
        </authorList>
    </citation>
    <scope>NUCLEOTIDE SEQUENCE</scope>
    <source>
        <tissue evidence="1">Shoot tissue taken approximately 20 cm above the soil surface</tissue>
    </source>
</reference>
<sequence>MEGVISFWIFEKLSAFGLLNGSTSSNRRYWSMSPVYGATAACAAPASGRFGSISCATSTPRAASLSSTRFPASSASASALAADRVLGFDALSAAPPLVLGPVVGSSARALRFPPGLLGGGCGGAPRGATFSLASIAPGSAF</sequence>
<protein>
    <submittedName>
        <fullName evidence="1">Uncharacterized protein</fullName>
    </submittedName>
</protein>
<dbReference type="EMBL" id="GBRH01162897">
    <property type="protein sequence ID" value="JAE34999.1"/>
    <property type="molecule type" value="Transcribed_RNA"/>
</dbReference>
<organism evidence="1">
    <name type="scientific">Arundo donax</name>
    <name type="common">Giant reed</name>
    <name type="synonym">Donax arundinaceus</name>
    <dbReference type="NCBI Taxonomy" id="35708"/>
    <lineage>
        <taxon>Eukaryota</taxon>
        <taxon>Viridiplantae</taxon>
        <taxon>Streptophyta</taxon>
        <taxon>Embryophyta</taxon>
        <taxon>Tracheophyta</taxon>
        <taxon>Spermatophyta</taxon>
        <taxon>Magnoliopsida</taxon>
        <taxon>Liliopsida</taxon>
        <taxon>Poales</taxon>
        <taxon>Poaceae</taxon>
        <taxon>PACMAD clade</taxon>
        <taxon>Arundinoideae</taxon>
        <taxon>Arundineae</taxon>
        <taxon>Arundo</taxon>
    </lineage>
</organism>
<name>A0A0A9HGR2_ARUDO</name>
<reference evidence="1" key="1">
    <citation type="submission" date="2014-09" db="EMBL/GenBank/DDBJ databases">
        <authorList>
            <person name="Magalhaes I.L.F."/>
            <person name="Oliveira U."/>
            <person name="Santos F.R."/>
            <person name="Vidigal T.H.D.A."/>
            <person name="Brescovit A.D."/>
            <person name="Santos A.J."/>
        </authorList>
    </citation>
    <scope>NUCLEOTIDE SEQUENCE</scope>
    <source>
        <tissue evidence="1">Shoot tissue taken approximately 20 cm above the soil surface</tissue>
    </source>
</reference>
<evidence type="ECO:0000313" key="1">
    <source>
        <dbReference type="EMBL" id="JAE34999.1"/>
    </source>
</evidence>
<accession>A0A0A9HGR2</accession>
<dbReference type="AlphaFoldDB" id="A0A0A9HGR2"/>
<proteinExistence type="predicted"/>